<dbReference type="InterPro" id="IPR021109">
    <property type="entry name" value="Peptidase_aspartic_dom_sf"/>
</dbReference>
<feature type="region of interest" description="Disordered" evidence="5">
    <location>
        <begin position="1"/>
        <end position="31"/>
    </location>
</feature>
<dbReference type="SUPFAM" id="SSF56672">
    <property type="entry name" value="DNA/RNA polymerases"/>
    <property type="match status" value="1"/>
</dbReference>
<keyword evidence="3" id="KW-0540">Nuclease</keyword>
<dbReference type="Proteomes" id="UP001054252">
    <property type="component" value="Unassembled WGS sequence"/>
</dbReference>
<dbReference type="CDD" id="cd00303">
    <property type="entry name" value="retropepsin_like"/>
    <property type="match status" value="1"/>
</dbReference>
<dbReference type="GO" id="GO:0003676">
    <property type="term" value="F:nucleic acid binding"/>
    <property type="evidence" value="ECO:0007669"/>
    <property type="project" value="InterPro"/>
</dbReference>
<dbReference type="PANTHER" id="PTHR37984">
    <property type="entry name" value="PROTEIN CBG26694"/>
    <property type="match status" value="1"/>
</dbReference>
<dbReference type="GO" id="GO:0004519">
    <property type="term" value="F:endonuclease activity"/>
    <property type="evidence" value="ECO:0007669"/>
    <property type="project" value="UniProtKB-KW"/>
</dbReference>
<dbReference type="GO" id="GO:0016779">
    <property type="term" value="F:nucleotidyltransferase activity"/>
    <property type="evidence" value="ECO:0007669"/>
    <property type="project" value="UniProtKB-KW"/>
</dbReference>
<dbReference type="GO" id="GO:0015074">
    <property type="term" value="P:DNA integration"/>
    <property type="evidence" value="ECO:0007669"/>
    <property type="project" value="InterPro"/>
</dbReference>
<name>A0AAV5K5I1_9ROSI</name>
<gene>
    <name evidence="7" type="ORF">SLEP1_g30253</name>
</gene>
<dbReference type="Gene3D" id="3.30.420.10">
    <property type="entry name" value="Ribonuclease H-like superfamily/Ribonuclease H"/>
    <property type="match status" value="1"/>
</dbReference>
<dbReference type="InterPro" id="IPR050951">
    <property type="entry name" value="Retrovirus_Pol_polyprotein"/>
</dbReference>
<keyword evidence="4" id="KW-0378">Hydrolase</keyword>
<evidence type="ECO:0000256" key="3">
    <source>
        <dbReference type="ARBA" id="ARBA00022722"/>
    </source>
</evidence>
<evidence type="ECO:0000256" key="5">
    <source>
        <dbReference type="SAM" id="MobiDB-lite"/>
    </source>
</evidence>
<accession>A0AAV5K5I1</accession>
<dbReference type="EMBL" id="BPVZ01000054">
    <property type="protein sequence ID" value="GKV20083.1"/>
    <property type="molecule type" value="Genomic_DNA"/>
</dbReference>
<dbReference type="PANTHER" id="PTHR37984:SF5">
    <property type="entry name" value="PROTEIN NYNRIN-LIKE"/>
    <property type="match status" value="1"/>
</dbReference>
<evidence type="ECO:0000313" key="7">
    <source>
        <dbReference type="EMBL" id="GKV20083.1"/>
    </source>
</evidence>
<feature type="compositionally biased region" description="Basic residues" evidence="5">
    <location>
        <begin position="286"/>
        <end position="298"/>
    </location>
</feature>
<dbReference type="InterPro" id="IPR043502">
    <property type="entry name" value="DNA/RNA_pol_sf"/>
</dbReference>
<evidence type="ECO:0000256" key="1">
    <source>
        <dbReference type="ARBA" id="ARBA00022679"/>
    </source>
</evidence>
<evidence type="ECO:0000256" key="2">
    <source>
        <dbReference type="ARBA" id="ARBA00022695"/>
    </source>
</evidence>
<evidence type="ECO:0000259" key="6">
    <source>
        <dbReference type="PROSITE" id="PS50994"/>
    </source>
</evidence>
<dbReference type="PROSITE" id="PS50994">
    <property type="entry name" value="INTEGRASE"/>
    <property type="match status" value="1"/>
</dbReference>
<dbReference type="Gene3D" id="3.10.10.10">
    <property type="entry name" value="HIV Type 1 Reverse Transcriptase, subunit A, domain 1"/>
    <property type="match status" value="1"/>
</dbReference>
<evidence type="ECO:0000313" key="8">
    <source>
        <dbReference type="Proteomes" id="UP001054252"/>
    </source>
</evidence>
<comment type="caution">
    <text evidence="7">The sequence shown here is derived from an EMBL/GenBank/DDBJ whole genome shotgun (WGS) entry which is preliminary data.</text>
</comment>
<dbReference type="Pfam" id="PF00665">
    <property type="entry name" value="rve"/>
    <property type="match status" value="1"/>
</dbReference>
<dbReference type="Gene3D" id="2.40.70.10">
    <property type="entry name" value="Acid Proteases"/>
    <property type="match status" value="1"/>
</dbReference>
<organism evidence="7 8">
    <name type="scientific">Rubroshorea leprosula</name>
    <dbReference type="NCBI Taxonomy" id="152421"/>
    <lineage>
        <taxon>Eukaryota</taxon>
        <taxon>Viridiplantae</taxon>
        <taxon>Streptophyta</taxon>
        <taxon>Embryophyta</taxon>
        <taxon>Tracheophyta</taxon>
        <taxon>Spermatophyta</taxon>
        <taxon>Magnoliopsida</taxon>
        <taxon>eudicotyledons</taxon>
        <taxon>Gunneridae</taxon>
        <taxon>Pentapetalae</taxon>
        <taxon>rosids</taxon>
        <taxon>malvids</taxon>
        <taxon>Malvales</taxon>
        <taxon>Dipterocarpaceae</taxon>
        <taxon>Rubroshorea</taxon>
    </lineage>
</organism>
<dbReference type="InterPro" id="IPR001584">
    <property type="entry name" value="Integrase_cat-core"/>
</dbReference>
<dbReference type="InterPro" id="IPR012337">
    <property type="entry name" value="RNaseH-like_sf"/>
</dbReference>
<dbReference type="InterPro" id="IPR000477">
    <property type="entry name" value="RT_dom"/>
</dbReference>
<keyword evidence="4" id="KW-0255">Endonuclease</keyword>
<protein>
    <recommendedName>
        <fullName evidence="6">Integrase catalytic domain-containing protein</fullName>
    </recommendedName>
</protein>
<dbReference type="InterPro" id="IPR036397">
    <property type="entry name" value="RNaseH_sf"/>
</dbReference>
<dbReference type="InterPro" id="IPR043128">
    <property type="entry name" value="Rev_trsase/Diguanyl_cyclase"/>
</dbReference>
<dbReference type="Gene3D" id="3.30.70.270">
    <property type="match status" value="2"/>
</dbReference>
<dbReference type="CDD" id="cd01647">
    <property type="entry name" value="RT_LTR"/>
    <property type="match status" value="1"/>
</dbReference>
<reference evidence="7 8" key="1">
    <citation type="journal article" date="2021" name="Commun. Biol.">
        <title>The genome of Shorea leprosula (Dipterocarpaceae) highlights the ecological relevance of drought in aseasonal tropical rainforests.</title>
        <authorList>
            <person name="Ng K.K.S."/>
            <person name="Kobayashi M.J."/>
            <person name="Fawcett J.A."/>
            <person name="Hatakeyama M."/>
            <person name="Paape T."/>
            <person name="Ng C.H."/>
            <person name="Ang C.C."/>
            <person name="Tnah L.H."/>
            <person name="Lee C.T."/>
            <person name="Nishiyama T."/>
            <person name="Sese J."/>
            <person name="O'Brien M.J."/>
            <person name="Copetti D."/>
            <person name="Mohd Noor M.I."/>
            <person name="Ong R.C."/>
            <person name="Putra M."/>
            <person name="Sireger I.Z."/>
            <person name="Indrioko S."/>
            <person name="Kosugi Y."/>
            <person name="Izuno A."/>
            <person name="Isagi Y."/>
            <person name="Lee S.L."/>
            <person name="Shimizu K.K."/>
        </authorList>
    </citation>
    <scope>NUCLEOTIDE SEQUENCE [LARGE SCALE GENOMIC DNA]</scope>
    <source>
        <strain evidence="7">214</strain>
    </source>
</reference>
<sequence>MPPRKSKDKELQPAQAEHVDDSAVYSKGENDPVVPPFLSPFVERSYGNPVFKEKEADRGGDFAESSNVFRGMTERLQLAFKEKNQAMRRLVESQAEFSKRQEETIRQYMFELRRFFEKGTNVMRETGDESRKTLQAVSEQVVEQVQQPRPEISPLVQHFVIGEGQRQHQLMEAATPIVDHGHQPQHKYILPVRKGNASPHHQPCPRDFFQPQVPPTQPVRRDKAKETMGVDADHFPVVSVDVNVADLRSVARNHSLPYAQRNLATEDLRRWEKVSHPKFPTQNPKILKRRLQHKKAGERKREQKQMEAEGSSSRRPRQPTKRNMVWVRKEKNETVTQTLLKGDDQSLASPKVASVIMSQDGVLKATFEAQEQSGNCGAESKEDDTIHFGEFSVNLSCLVLTLPLVFQAKKEEEPIVCEFLEQTEEEVIVVPVQDDEDEDMVDKIVFEKPEEKMARHIRPLYINAHMDGTSISRVLVDNGAAINVFPTCMLYKICKSLDDLVHTEVTISDFTGGVNRSRGVLPIELTVGNMTLMFAFFVVDIVATYNALLGRDWIHSSWCVSSSLHQKLIFWNGGKAEVVSADDKPFSANTHLVEAKYYEEDIGTIRFFGMDRHGKPIGITACSRPFLSKCAVEEEREKAVLEITKKLAAYFAEKAVQVDMSEIVHEGEEADRGDEITLEELDLAPAKLDDLKAEVQDPLEEINLGSESEPKSEMPGLDRKLVEHKLPISEGFRPYKQPPIRMSAEATLKDEYPMPIADLLVDGVARHKILSFMDGHSGYNQIFIADADVPKTAFRFPGAVGSFEWVVMPFGLKNAGATYQRAMNAIFHDMIGKFMEIYIDDVVVKSHGEADHLVHLRKAFEWMRQHGLKMNPLKCAFGVSAGNFLGYLVHECGLEVDKNKAKAVIEAKPPQNKKELQRFFGQVNFLRRLISNLAGKTRVFSPLLKLKFEADFKWEEHHQSAFDMIKRFLFRPPVLMSFQLDFDCTNNQADYEALIIGLDLLVELKVSMVEVIEDSQLVLKQLSALMLPIQTGAFPIMQYLKDQNPKAGIKMRWLIRRHGFFLPSVLKDCIAYAKGCKSCQIHGPLQRVPASELNSIVKPWPFRGWAIDFIGKVYPPLSKGHSFIIVATDYFTKWVEAKPMKKVNQSDVIKFIKEDIIHRFGLPETITTDQGTVFVSHQMEAFAKEMGFHLLNSTPHYAQANGQAEASNKVVINLLEKMVDDNPRRWHELLSETLWAYRTSQRSSTKVTPFALTYGHDAVLPMELTARSLRIAIQHNLQSGEYDEVMMLELEDLEDTRLTTLDRLQARKLKIAKSYNKRVKGKNLAVGDLVWKAILPLGKKDHRFGKWSPNWEGPFRIHEVLRGGAYWLKSLDGELHPRKINGIYLKPYYPTVWEARGLESQEAV</sequence>
<keyword evidence="1" id="KW-0808">Transferase</keyword>
<proteinExistence type="predicted"/>
<dbReference type="SUPFAM" id="SSF50630">
    <property type="entry name" value="Acid proteases"/>
    <property type="match status" value="1"/>
</dbReference>
<dbReference type="Pfam" id="PF00078">
    <property type="entry name" value="RVT_1"/>
    <property type="match status" value="1"/>
</dbReference>
<keyword evidence="2" id="KW-0548">Nucleotidyltransferase</keyword>
<feature type="domain" description="Integrase catalytic" evidence="6">
    <location>
        <begin position="1097"/>
        <end position="1257"/>
    </location>
</feature>
<feature type="region of interest" description="Disordered" evidence="5">
    <location>
        <begin position="277"/>
        <end position="323"/>
    </location>
</feature>
<evidence type="ECO:0000256" key="4">
    <source>
        <dbReference type="ARBA" id="ARBA00022759"/>
    </source>
</evidence>
<keyword evidence="8" id="KW-1185">Reference proteome</keyword>
<feature type="compositionally biased region" description="Basic and acidic residues" evidence="5">
    <location>
        <begin position="1"/>
        <end position="21"/>
    </location>
</feature>
<dbReference type="SUPFAM" id="SSF53098">
    <property type="entry name" value="Ribonuclease H-like"/>
    <property type="match status" value="1"/>
</dbReference>